<keyword evidence="14 18" id="KW-1015">Disulfide bond</keyword>
<feature type="transmembrane region" description="Helical" evidence="18">
    <location>
        <begin position="406"/>
        <end position="424"/>
    </location>
</feature>
<dbReference type="STRING" id="1123014.SAMN02745746_00976"/>
<keyword evidence="3 18" id="KW-0813">Transport</keyword>
<evidence type="ECO:0000256" key="9">
    <source>
        <dbReference type="ARBA" id="ARBA00022982"/>
    </source>
</evidence>
<dbReference type="EMBL" id="FXAG01000004">
    <property type="protein sequence ID" value="SMF05841.1"/>
    <property type="molecule type" value="Genomic_DNA"/>
</dbReference>
<evidence type="ECO:0000256" key="13">
    <source>
        <dbReference type="ARBA" id="ARBA00023136"/>
    </source>
</evidence>
<evidence type="ECO:0000259" key="19">
    <source>
        <dbReference type="PROSITE" id="PS51352"/>
    </source>
</evidence>
<dbReference type="GO" id="GO:0047134">
    <property type="term" value="F:protein-disulfide reductase [NAD(P)H] activity"/>
    <property type="evidence" value="ECO:0007669"/>
    <property type="project" value="UniProtKB-UniRule"/>
</dbReference>
<dbReference type="PROSITE" id="PS00194">
    <property type="entry name" value="THIOREDOXIN_1"/>
    <property type="match status" value="1"/>
</dbReference>
<name>A0A1Y6BDM4_9NEIS</name>
<dbReference type="PANTHER" id="PTHR32234">
    <property type="entry name" value="THIOL:DISULFIDE INTERCHANGE PROTEIN DSBD"/>
    <property type="match status" value="1"/>
</dbReference>
<dbReference type="InterPro" id="IPR003834">
    <property type="entry name" value="Cyt_c_assmbl_TM_dom"/>
</dbReference>
<dbReference type="SUPFAM" id="SSF74863">
    <property type="entry name" value="Thiol:disulfide interchange protein DsbD, N-terminal domain (DsbD-alpha)"/>
    <property type="match status" value="1"/>
</dbReference>
<evidence type="ECO:0000256" key="7">
    <source>
        <dbReference type="ARBA" id="ARBA00022729"/>
    </source>
</evidence>
<keyword evidence="8 18" id="KW-0201">Cytochrome c-type biogenesis</keyword>
<dbReference type="InterPro" id="IPR036929">
    <property type="entry name" value="DsbDN_sf"/>
</dbReference>
<keyword evidence="13 18" id="KW-0472">Membrane</keyword>
<dbReference type="SUPFAM" id="SSF52833">
    <property type="entry name" value="Thioredoxin-like"/>
    <property type="match status" value="1"/>
</dbReference>
<feature type="transmembrane region" description="Helical" evidence="18">
    <location>
        <begin position="264"/>
        <end position="286"/>
    </location>
</feature>
<keyword evidence="6 18" id="KW-0812">Transmembrane</keyword>
<dbReference type="Gene3D" id="2.60.40.1250">
    <property type="entry name" value="Thiol:disulfide interchange protein DsbD, N-terminal domain"/>
    <property type="match status" value="1"/>
</dbReference>
<evidence type="ECO:0000256" key="11">
    <source>
        <dbReference type="ARBA" id="ARBA00023002"/>
    </source>
</evidence>
<feature type="disulfide bond" description="Redox-active" evidence="18">
    <location>
        <begin position="131"/>
        <end position="137"/>
    </location>
</feature>
<dbReference type="GO" id="GO:0005886">
    <property type="term" value="C:plasma membrane"/>
    <property type="evidence" value="ECO:0007669"/>
    <property type="project" value="UniProtKB-SubCell"/>
</dbReference>
<dbReference type="PROSITE" id="PS51352">
    <property type="entry name" value="THIOREDOXIN_2"/>
    <property type="match status" value="1"/>
</dbReference>
<evidence type="ECO:0000256" key="1">
    <source>
        <dbReference type="ARBA" id="ARBA00004429"/>
    </source>
</evidence>
<keyword evidence="15 18" id="KW-0676">Redox-active center</keyword>
<comment type="function">
    <text evidence="18">Required to facilitate the formation of correct disulfide bonds in some periplasmic proteins and for the assembly of the periplasmic c-type cytochromes. Acts by transferring electrons from cytoplasmic thioredoxin to the periplasm. This transfer involves a cascade of disulfide bond formation and reduction steps.</text>
</comment>
<dbReference type="NCBIfam" id="NF001419">
    <property type="entry name" value="PRK00293.1"/>
    <property type="match status" value="1"/>
</dbReference>
<dbReference type="HAMAP" id="MF_00399">
    <property type="entry name" value="DbsD"/>
    <property type="match status" value="1"/>
</dbReference>
<feature type="transmembrane region" description="Helical" evidence="18">
    <location>
        <begin position="235"/>
        <end position="258"/>
    </location>
</feature>
<keyword evidence="7" id="KW-0732">Signal</keyword>
<dbReference type="Pfam" id="PF02683">
    <property type="entry name" value="DsbD_TM"/>
    <property type="match status" value="1"/>
</dbReference>
<reference evidence="21" key="1">
    <citation type="submission" date="2017-04" db="EMBL/GenBank/DDBJ databases">
        <authorList>
            <person name="Varghese N."/>
            <person name="Submissions S."/>
        </authorList>
    </citation>
    <scope>NUCLEOTIDE SEQUENCE [LARGE SCALE GENOMIC DNA]</scope>
    <source>
        <strain evidence="21">DSM 22618</strain>
    </source>
</reference>
<keyword evidence="12 18" id="KW-0520">NAD</keyword>
<comment type="subcellular location">
    <subcellularLocation>
        <location evidence="1 18">Cell inner membrane</location>
        <topology evidence="1 18">Multi-pass membrane protein</topology>
    </subcellularLocation>
</comment>
<dbReference type="GO" id="GO:0009055">
    <property type="term" value="F:electron transfer activity"/>
    <property type="evidence" value="ECO:0007669"/>
    <property type="project" value="UniProtKB-UniRule"/>
</dbReference>
<keyword evidence="11 18" id="KW-0560">Oxidoreductase</keyword>
<dbReference type="InterPro" id="IPR022910">
    <property type="entry name" value="Thiol_diS_interchange_DbsD"/>
</dbReference>
<evidence type="ECO:0000256" key="14">
    <source>
        <dbReference type="ARBA" id="ARBA00023157"/>
    </source>
</evidence>
<dbReference type="InterPro" id="IPR017937">
    <property type="entry name" value="Thioredoxin_CS"/>
</dbReference>
<proteinExistence type="inferred from homology"/>
<dbReference type="AlphaFoldDB" id="A0A1Y6BDM4"/>
<gene>
    <name evidence="18" type="primary">dsbD</name>
    <name evidence="20" type="ORF">SAMN02745746_00976</name>
</gene>
<keyword evidence="9 18" id="KW-0249">Electron transport</keyword>
<feature type="disulfide bond" description="Redox-active" evidence="18">
    <location>
        <begin position="513"/>
        <end position="516"/>
    </location>
</feature>
<dbReference type="InterPro" id="IPR036249">
    <property type="entry name" value="Thioredoxin-like_sf"/>
</dbReference>
<keyword evidence="5 18" id="KW-0997">Cell inner membrane</keyword>
<protein>
    <recommendedName>
        <fullName evidence="18">Thiol:disulfide interchange protein DsbD</fullName>
        <ecNumber evidence="18">1.8.1.8</ecNumber>
    </recommendedName>
    <alternativeName>
        <fullName evidence="18">Protein-disulfide reductase</fullName>
        <shortName evidence="18">Disulfide reductase</shortName>
    </alternativeName>
</protein>
<dbReference type="CDD" id="cd02953">
    <property type="entry name" value="DsbDgamma"/>
    <property type="match status" value="1"/>
</dbReference>
<evidence type="ECO:0000256" key="16">
    <source>
        <dbReference type="ARBA" id="ARBA00047388"/>
    </source>
</evidence>
<dbReference type="InterPro" id="IPR035671">
    <property type="entry name" value="DsbD_gamma"/>
</dbReference>
<dbReference type="PANTHER" id="PTHR32234:SF0">
    <property type="entry name" value="THIOL:DISULFIDE INTERCHANGE PROTEIN DSBD"/>
    <property type="match status" value="1"/>
</dbReference>
<dbReference type="GO" id="GO:0017004">
    <property type="term" value="P:cytochrome complex assembly"/>
    <property type="evidence" value="ECO:0007669"/>
    <property type="project" value="UniProtKB-UniRule"/>
</dbReference>
<evidence type="ECO:0000313" key="20">
    <source>
        <dbReference type="EMBL" id="SMF05841.1"/>
    </source>
</evidence>
<keyword evidence="4 18" id="KW-1003">Cell membrane</keyword>
<comment type="catalytic activity">
    <reaction evidence="17 18">
        <text>[protein]-dithiol + NADP(+) = [protein]-disulfide + NADPH + H(+)</text>
        <dbReference type="Rhea" id="RHEA:18753"/>
        <dbReference type="Rhea" id="RHEA-COMP:10593"/>
        <dbReference type="Rhea" id="RHEA-COMP:10594"/>
        <dbReference type="ChEBI" id="CHEBI:15378"/>
        <dbReference type="ChEBI" id="CHEBI:29950"/>
        <dbReference type="ChEBI" id="CHEBI:50058"/>
        <dbReference type="ChEBI" id="CHEBI:57783"/>
        <dbReference type="ChEBI" id="CHEBI:58349"/>
        <dbReference type="EC" id="1.8.1.8"/>
    </reaction>
</comment>
<evidence type="ECO:0000256" key="12">
    <source>
        <dbReference type="ARBA" id="ARBA00023027"/>
    </source>
</evidence>
<feature type="transmembrane region" description="Helical" evidence="18">
    <location>
        <begin position="382"/>
        <end position="400"/>
    </location>
</feature>
<evidence type="ECO:0000256" key="18">
    <source>
        <dbReference type="HAMAP-Rule" id="MF_00399"/>
    </source>
</evidence>
<dbReference type="EC" id="1.8.1.8" evidence="18"/>
<comment type="catalytic activity">
    <reaction evidence="16 18">
        <text>[protein]-dithiol + NAD(+) = [protein]-disulfide + NADH + H(+)</text>
        <dbReference type="Rhea" id="RHEA:18749"/>
        <dbReference type="Rhea" id="RHEA-COMP:10593"/>
        <dbReference type="Rhea" id="RHEA-COMP:10594"/>
        <dbReference type="ChEBI" id="CHEBI:15378"/>
        <dbReference type="ChEBI" id="CHEBI:29950"/>
        <dbReference type="ChEBI" id="CHEBI:50058"/>
        <dbReference type="ChEBI" id="CHEBI:57540"/>
        <dbReference type="ChEBI" id="CHEBI:57945"/>
        <dbReference type="EC" id="1.8.1.8"/>
    </reaction>
</comment>
<dbReference type="InterPro" id="IPR028250">
    <property type="entry name" value="DsbDN"/>
</dbReference>
<dbReference type="GO" id="GO:0045454">
    <property type="term" value="P:cell redox homeostasis"/>
    <property type="evidence" value="ECO:0007669"/>
    <property type="project" value="TreeGrafter"/>
</dbReference>
<dbReference type="Pfam" id="PF11412">
    <property type="entry name" value="DsbD_N"/>
    <property type="match status" value="1"/>
</dbReference>
<feature type="transmembrane region" description="Helical" evidence="18">
    <location>
        <begin position="436"/>
        <end position="457"/>
    </location>
</feature>
<evidence type="ECO:0000256" key="4">
    <source>
        <dbReference type="ARBA" id="ARBA00022475"/>
    </source>
</evidence>
<feature type="transmembrane region" description="Helical" evidence="18">
    <location>
        <begin position="347"/>
        <end position="370"/>
    </location>
</feature>
<organism evidence="20 21">
    <name type="scientific">Pseudogulbenkiania subflava DSM 22618</name>
    <dbReference type="NCBI Taxonomy" id="1123014"/>
    <lineage>
        <taxon>Bacteria</taxon>
        <taxon>Pseudomonadati</taxon>
        <taxon>Pseudomonadota</taxon>
        <taxon>Betaproteobacteria</taxon>
        <taxon>Neisseriales</taxon>
        <taxon>Chromobacteriaceae</taxon>
        <taxon>Pseudogulbenkiania</taxon>
    </lineage>
</organism>
<feature type="transmembrane region" description="Helical" evidence="18">
    <location>
        <begin position="307"/>
        <end position="335"/>
    </location>
</feature>
<sequence>MLTVTRSASLSLWQRLTLLLALLCTATLALAVAQEDLLPPEKAFPARLEQNGNELRVIFDIADGYYLYRDRTHIVSDPAGQIGEPVFPTADVKNDPFFGKQNVYHKQIAITVPLTTAATDGLKLKVTAQGCADVGVCYPPLTQTLAVGGQTASTLPSWLTSTAVTGTTTGQSDTIRLAGQGWLTTLGTFFLAGLGMAFTACMYPLLPIVSSLIAGQGNTLTRRRGFQLSLTYVQGLALTYTAVGVVAGLTGSLLTVWLQQPAVVLTASALLVIFALSMFDVFSIQLPSSWQTRLSETSNRLSGGKVATVFGMGTLSALIIGPCVAPPLALALGYIGTTGDAVLGGAALYAMALGLGLPLILIGTYGGHILPRAGAWMRGVKGVFGVVMLGLAIWLATPFLSGPLVMLLWAALGIGSAVFLKTFENLPGNAHPVAKIGKAIGLALFLIGAAQLIGVLGGETNPRYPLKWLSGSNAQARSITPAFQRIGNVAELDAKLASAGGKPLLLDFYADWCVSCKEMDESTFGNARVADKLSQFVLVRADVTANSPEHQALLKRFGLFGPPGIILFNAQSREADRIIGFMEAEPFLQRLQKLVP</sequence>
<dbReference type="Proteomes" id="UP000192920">
    <property type="component" value="Unassembled WGS sequence"/>
</dbReference>
<dbReference type="Pfam" id="PF13098">
    <property type="entry name" value="Thioredoxin_2"/>
    <property type="match status" value="1"/>
</dbReference>
<dbReference type="RefSeq" id="WP_085275309.1">
    <property type="nucleotide sequence ID" value="NZ_FXAG01000004.1"/>
</dbReference>
<evidence type="ECO:0000256" key="17">
    <source>
        <dbReference type="ARBA" id="ARBA00047804"/>
    </source>
</evidence>
<accession>A0A1Y6BDM4</accession>
<evidence type="ECO:0000256" key="15">
    <source>
        <dbReference type="ARBA" id="ARBA00023284"/>
    </source>
</evidence>
<keyword evidence="21" id="KW-1185">Reference proteome</keyword>
<feature type="disulfide bond" description="Redox-active" evidence="18">
    <location>
        <begin position="201"/>
        <end position="323"/>
    </location>
</feature>
<keyword evidence="10 18" id="KW-1133">Transmembrane helix</keyword>
<feature type="transmembrane region" description="Helical" evidence="18">
    <location>
        <begin position="189"/>
        <end position="214"/>
    </location>
</feature>
<evidence type="ECO:0000256" key="6">
    <source>
        <dbReference type="ARBA" id="ARBA00022692"/>
    </source>
</evidence>
<dbReference type="InterPro" id="IPR013766">
    <property type="entry name" value="Thioredoxin_domain"/>
</dbReference>
<evidence type="ECO:0000256" key="3">
    <source>
        <dbReference type="ARBA" id="ARBA00022448"/>
    </source>
</evidence>
<dbReference type="Gene3D" id="3.40.30.10">
    <property type="entry name" value="Glutaredoxin"/>
    <property type="match status" value="1"/>
</dbReference>
<feature type="domain" description="Thioredoxin" evidence="19">
    <location>
        <begin position="455"/>
        <end position="596"/>
    </location>
</feature>
<evidence type="ECO:0000256" key="5">
    <source>
        <dbReference type="ARBA" id="ARBA00022519"/>
    </source>
</evidence>
<dbReference type="InterPro" id="IPR012336">
    <property type="entry name" value="Thioredoxin-like_fold"/>
</dbReference>
<evidence type="ECO:0000256" key="2">
    <source>
        <dbReference type="ARBA" id="ARBA00007241"/>
    </source>
</evidence>
<evidence type="ECO:0000313" key="21">
    <source>
        <dbReference type="Proteomes" id="UP000192920"/>
    </source>
</evidence>
<evidence type="ECO:0000256" key="8">
    <source>
        <dbReference type="ARBA" id="ARBA00022748"/>
    </source>
</evidence>
<evidence type="ECO:0000256" key="10">
    <source>
        <dbReference type="ARBA" id="ARBA00022989"/>
    </source>
</evidence>
<comment type="similarity">
    <text evidence="2 18">Belongs to the thioredoxin family. DsbD subfamily.</text>
</comment>